<evidence type="ECO:0000313" key="2">
    <source>
        <dbReference type="Proteomes" id="UP000024635"/>
    </source>
</evidence>
<protein>
    <submittedName>
        <fullName evidence="1">Uncharacterized protein</fullName>
    </submittedName>
</protein>
<keyword evidence="2" id="KW-1185">Reference proteome</keyword>
<name>A0A016VW55_9BILA</name>
<reference evidence="2" key="1">
    <citation type="journal article" date="2015" name="Nat. Genet.">
        <title>The genome and transcriptome of the zoonotic hookworm Ancylostoma ceylanicum identify infection-specific gene families.</title>
        <authorList>
            <person name="Schwarz E.M."/>
            <person name="Hu Y."/>
            <person name="Antoshechkin I."/>
            <person name="Miller M.M."/>
            <person name="Sternberg P.W."/>
            <person name="Aroian R.V."/>
        </authorList>
    </citation>
    <scope>NUCLEOTIDE SEQUENCE</scope>
    <source>
        <strain evidence="2">HY135</strain>
    </source>
</reference>
<gene>
    <name evidence="1" type="primary">Acey_s0004.g2068</name>
    <name evidence="1" type="ORF">Y032_0004g2068</name>
</gene>
<dbReference type="EMBL" id="JARK01001340">
    <property type="protein sequence ID" value="EYC31272.1"/>
    <property type="molecule type" value="Genomic_DNA"/>
</dbReference>
<accession>A0A016VW55</accession>
<dbReference type="AlphaFoldDB" id="A0A016VW55"/>
<proteinExistence type="predicted"/>
<evidence type="ECO:0000313" key="1">
    <source>
        <dbReference type="EMBL" id="EYC31272.1"/>
    </source>
</evidence>
<organism evidence="1 2">
    <name type="scientific">Ancylostoma ceylanicum</name>
    <dbReference type="NCBI Taxonomy" id="53326"/>
    <lineage>
        <taxon>Eukaryota</taxon>
        <taxon>Metazoa</taxon>
        <taxon>Ecdysozoa</taxon>
        <taxon>Nematoda</taxon>
        <taxon>Chromadorea</taxon>
        <taxon>Rhabditida</taxon>
        <taxon>Rhabditina</taxon>
        <taxon>Rhabditomorpha</taxon>
        <taxon>Strongyloidea</taxon>
        <taxon>Ancylostomatidae</taxon>
        <taxon>Ancylostomatinae</taxon>
        <taxon>Ancylostoma</taxon>
    </lineage>
</organism>
<dbReference type="Proteomes" id="UP000024635">
    <property type="component" value="Unassembled WGS sequence"/>
</dbReference>
<sequence length="116" mass="13273">MNGSVAVMDTNLLWKKNPNTKTTLVRTCLQNAVRYRLPHGLLWRKRSTQWKKQRAPPKKTWMKQVKEDLKTLQCNIVEAIIVNASRQEWKRVVQAVLTPVAPTAALRSRTAPPDAS</sequence>
<comment type="caution">
    <text evidence="1">The sequence shown here is derived from an EMBL/GenBank/DDBJ whole genome shotgun (WGS) entry which is preliminary data.</text>
</comment>